<dbReference type="GO" id="GO:0005737">
    <property type="term" value="C:cytoplasm"/>
    <property type="evidence" value="ECO:0007669"/>
    <property type="project" value="UniProtKB-ARBA"/>
</dbReference>
<dbReference type="InterPro" id="IPR050325">
    <property type="entry name" value="Prot/Nucl_acid_deglycase"/>
</dbReference>
<dbReference type="InterPro" id="IPR002818">
    <property type="entry name" value="DJ-1/PfpI"/>
</dbReference>
<evidence type="ECO:0000259" key="2">
    <source>
        <dbReference type="Pfam" id="PF01965"/>
    </source>
</evidence>
<proteinExistence type="predicted"/>
<dbReference type="SUPFAM" id="SSF52317">
    <property type="entry name" value="Class I glutamine amidotransferase-like"/>
    <property type="match status" value="1"/>
</dbReference>
<dbReference type="HOGENOM" id="CLU_000445_44_2_1"/>
<reference evidence="3" key="2">
    <citation type="submission" date="2011-02" db="EMBL/GenBank/DDBJ databases">
        <authorList>
            <person name="MacLean D."/>
        </authorList>
    </citation>
    <scope>NUCLEOTIDE SEQUENCE</scope>
</reference>
<dbReference type="AlphaFoldDB" id="F0WIG1"/>
<dbReference type="Pfam" id="PF01965">
    <property type="entry name" value="DJ-1_PfpI"/>
    <property type="match status" value="1"/>
</dbReference>
<feature type="domain" description="DJ-1/PfpI" evidence="2">
    <location>
        <begin position="40"/>
        <end position="202"/>
    </location>
</feature>
<dbReference type="CDD" id="cd03135">
    <property type="entry name" value="GATase1_DJ-1"/>
    <property type="match status" value="1"/>
</dbReference>
<dbReference type="InterPro" id="IPR006287">
    <property type="entry name" value="DJ-1"/>
</dbReference>
<dbReference type="PANTHER" id="PTHR48094">
    <property type="entry name" value="PROTEIN/NUCLEIC ACID DEGLYCASE DJ-1-RELATED"/>
    <property type="match status" value="1"/>
</dbReference>
<gene>
    <name evidence="3" type="primary">AlNc14C110G6361</name>
    <name evidence="3" type="ORF">ALNC14_071860</name>
</gene>
<keyword evidence="1" id="KW-0677">Repeat</keyword>
<dbReference type="NCBIfam" id="TIGR01383">
    <property type="entry name" value="not_thiJ"/>
    <property type="match status" value="1"/>
</dbReference>
<dbReference type="InterPro" id="IPR029062">
    <property type="entry name" value="Class_I_gatase-like"/>
</dbReference>
<protein>
    <submittedName>
        <fullName evidence="3">Unnamed protein product putative</fullName>
    </submittedName>
</protein>
<name>F0WIG1_9STRA</name>
<dbReference type="FunFam" id="3.40.50.880:FF:000015">
    <property type="entry name" value="Protein DJ-1 homolog C"/>
    <property type="match status" value="1"/>
</dbReference>
<dbReference type="PANTHER" id="PTHR48094:SF12">
    <property type="entry name" value="PARKINSON DISEASE PROTEIN 7 HOMOLOG"/>
    <property type="match status" value="1"/>
</dbReference>
<dbReference type="EMBL" id="FR824155">
    <property type="protein sequence ID" value="CCA21043.1"/>
    <property type="molecule type" value="Genomic_DNA"/>
</dbReference>
<sequence length="226" mass="24580">MLRRYSTIFHTKSSLSSSLHKRIAGLPRHMSDLQKQQPTALIPVADGTEEIEAITLADVLARGNVKVTMASVGKKPENIVHMSRGVKVQADLAIEACVDLQFDLIVLPGGLPGANHLRDCEFLIKLLKQQKHEGKWYGAICASPAVILSAHDLLPIKVTGYPGFEKEFGKCELTNERVVVSENCITSQGPATAMEMGVKLVELLCGTEKAAEVAKGLLLNTENIRK</sequence>
<organism evidence="3">
    <name type="scientific">Albugo laibachii Nc14</name>
    <dbReference type="NCBI Taxonomy" id="890382"/>
    <lineage>
        <taxon>Eukaryota</taxon>
        <taxon>Sar</taxon>
        <taxon>Stramenopiles</taxon>
        <taxon>Oomycota</taxon>
        <taxon>Peronosporomycetes</taxon>
        <taxon>Albuginales</taxon>
        <taxon>Albuginaceae</taxon>
        <taxon>Albugo</taxon>
    </lineage>
</organism>
<accession>F0WIG1</accession>
<dbReference type="Gene3D" id="3.40.50.880">
    <property type="match status" value="1"/>
</dbReference>
<reference evidence="3" key="1">
    <citation type="journal article" date="2011" name="PLoS Biol.">
        <title>Gene gain and loss during evolution of obligate parasitism in the white rust pathogen of Arabidopsis thaliana.</title>
        <authorList>
            <person name="Kemen E."/>
            <person name="Gardiner A."/>
            <person name="Schultz-Larsen T."/>
            <person name="Kemen A.C."/>
            <person name="Balmuth A.L."/>
            <person name="Robert-Seilaniantz A."/>
            <person name="Bailey K."/>
            <person name="Holub E."/>
            <person name="Studholme D.J."/>
            <person name="Maclean D."/>
            <person name="Jones J.D."/>
        </authorList>
    </citation>
    <scope>NUCLEOTIDE SEQUENCE</scope>
</reference>
<evidence type="ECO:0000256" key="1">
    <source>
        <dbReference type="ARBA" id="ARBA00022737"/>
    </source>
</evidence>
<dbReference type="GO" id="GO:1903189">
    <property type="term" value="P:glyoxal metabolic process"/>
    <property type="evidence" value="ECO:0007669"/>
    <property type="project" value="TreeGrafter"/>
</dbReference>
<evidence type="ECO:0000313" key="3">
    <source>
        <dbReference type="EMBL" id="CCA21043.1"/>
    </source>
</evidence>